<sequence>MQGSSLFSFVLLTVAVALTLSYLWIWWQRLKRRKRRSLPVLSPDWCDRFEQSLQEAQQQLIEVGDRYRQVVRDRQRWETIQEAQEAAQQEGKSARDQLRSLEAQILELQVNLESRLIDWPALKESFWQFLRFGGLGFLLGWFLHCLAR</sequence>
<dbReference type="KEGG" id="syc:syc0120_d"/>
<keyword evidence="2" id="KW-0472">Membrane</keyword>
<evidence type="ECO:0000313" key="4">
    <source>
        <dbReference type="Proteomes" id="UP000001175"/>
    </source>
</evidence>
<feature type="transmembrane region" description="Helical" evidence="2">
    <location>
        <begin position="6"/>
        <end position="27"/>
    </location>
</feature>
<keyword evidence="1" id="KW-0175">Coiled coil</keyword>
<evidence type="ECO:0000256" key="2">
    <source>
        <dbReference type="SAM" id="Phobius"/>
    </source>
</evidence>
<gene>
    <name evidence="3" type="ordered locus">syc0120_d</name>
</gene>
<organism evidence="3 4">
    <name type="scientific">Synechococcus sp. (strain ATCC 27144 / PCC 6301 / SAUG 1402/1)</name>
    <name type="common">Anacystis nidulans</name>
    <dbReference type="NCBI Taxonomy" id="269084"/>
    <lineage>
        <taxon>Bacteria</taxon>
        <taxon>Bacillati</taxon>
        <taxon>Cyanobacteriota</taxon>
        <taxon>Cyanophyceae</taxon>
        <taxon>Synechococcales</taxon>
        <taxon>Synechococcaceae</taxon>
        <taxon>Synechococcus</taxon>
    </lineage>
</organism>
<proteinExistence type="predicted"/>
<keyword evidence="2" id="KW-0812">Transmembrane</keyword>
<dbReference type="AlphaFoldDB" id="A0A0H3JZA1"/>
<dbReference type="RefSeq" id="WP_011242434.1">
    <property type="nucleotide sequence ID" value="NC_006576.1"/>
</dbReference>
<dbReference type="eggNOG" id="ENOG5032S0B">
    <property type="taxonomic scope" value="Bacteria"/>
</dbReference>
<accession>A0A0H3JZA1</accession>
<keyword evidence="2" id="KW-1133">Transmembrane helix</keyword>
<evidence type="ECO:0000256" key="1">
    <source>
        <dbReference type="SAM" id="Coils"/>
    </source>
</evidence>
<feature type="coiled-coil region" evidence="1">
    <location>
        <begin position="46"/>
        <end position="111"/>
    </location>
</feature>
<dbReference type="Proteomes" id="UP000001175">
    <property type="component" value="Chromosome"/>
</dbReference>
<protein>
    <submittedName>
        <fullName evidence="3">Uncharacterized protein</fullName>
    </submittedName>
</protein>
<evidence type="ECO:0000313" key="3">
    <source>
        <dbReference type="EMBL" id="BAD78310.1"/>
    </source>
</evidence>
<reference evidence="3 4" key="1">
    <citation type="journal article" date="2007" name="Photosyn. Res.">
        <title>Complete nucleotide sequence of the freshwater unicellular cyanobacterium Synechococcus elongatus PCC 6301 chromosome: gene content and organization.</title>
        <authorList>
            <person name="Sugita C."/>
            <person name="Ogata K."/>
            <person name="Shikata M."/>
            <person name="Jikuya H."/>
            <person name="Takano J."/>
            <person name="Furumichi M."/>
            <person name="Kanehisa M."/>
            <person name="Omata T."/>
            <person name="Sugiura M."/>
            <person name="Sugita M."/>
        </authorList>
    </citation>
    <scope>NUCLEOTIDE SEQUENCE [LARGE SCALE GENOMIC DNA]</scope>
    <source>
        <strain evidence="4">ATCC 27144 / PCC 6301 / SAUG 1402/1</strain>
    </source>
</reference>
<dbReference type="EMBL" id="AP008231">
    <property type="protein sequence ID" value="BAD78310.1"/>
    <property type="molecule type" value="Genomic_DNA"/>
</dbReference>
<name>A0A0H3JZA1_SYNP6</name>